<dbReference type="OrthoDB" id="1055148at2759"/>
<dbReference type="Proteomes" id="UP000054498">
    <property type="component" value="Unassembled WGS sequence"/>
</dbReference>
<protein>
    <submittedName>
        <fullName evidence="1">Cytochrome P450, family 51 (Sterol14-demethylase)</fullName>
        <ecNumber evidence="1">1.14.13.70</ecNumber>
    </submittedName>
</protein>
<dbReference type="EMBL" id="KK104232">
    <property type="protein sequence ID" value="KIY94226.1"/>
    <property type="molecule type" value="Genomic_DNA"/>
</dbReference>
<gene>
    <name evidence="1" type="ORF">MNEG_13735</name>
</gene>
<keyword evidence="1" id="KW-0808">Transferase</keyword>
<dbReference type="AlphaFoldDB" id="A0A0D2LXL5"/>
<dbReference type="STRING" id="145388.A0A0D2LXL5"/>
<accession>A0A0D2LXL5</accession>
<evidence type="ECO:0000313" key="2">
    <source>
        <dbReference type="Proteomes" id="UP000054498"/>
    </source>
</evidence>
<dbReference type="EC" id="1.14.13.70" evidence="1"/>
<name>A0A0D2LXL5_9CHLO</name>
<dbReference type="InterPro" id="IPR036396">
    <property type="entry name" value="Cyt_P450_sf"/>
</dbReference>
<dbReference type="GO" id="GO:0005506">
    <property type="term" value="F:iron ion binding"/>
    <property type="evidence" value="ECO:0007669"/>
    <property type="project" value="InterPro"/>
</dbReference>
<dbReference type="SUPFAM" id="SSF48264">
    <property type="entry name" value="Cytochrome P450"/>
    <property type="match status" value="1"/>
</dbReference>
<dbReference type="GO" id="GO:0016705">
    <property type="term" value="F:oxidoreductase activity, acting on paired donors, with incorporation or reduction of molecular oxygen"/>
    <property type="evidence" value="ECO:0007669"/>
    <property type="project" value="InterPro"/>
</dbReference>
<dbReference type="RefSeq" id="XP_013893246.1">
    <property type="nucleotide sequence ID" value="XM_014037792.1"/>
</dbReference>
<dbReference type="GeneID" id="25731227"/>
<dbReference type="KEGG" id="mng:MNEG_13735"/>
<organism evidence="1 2">
    <name type="scientific">Monoraphidium neglectum</name>
    <dbReference type="NCBI Taxonomy" id="145388"/>
    <lineage>
        <taxon>Eukaryota</taxon>
        <taxon>Viridiplantae</taxon>
        <taxon>Chlorophyta</taxon>
        <taxon>core chlorophytes</taxon>
        <taxon>Chlorophyceae</taxon>
        <taxon>CS clade</taxon>
        <taxon>Sphaeropleales</taxon>
        <taxon>Selenastraceae</taxon>
        <taxon>Monoraphidium</taxon>
    </lineage>
</organism>
<dbReference type="GO" id="GO:0032259">
    <property type="term" value="P:methylation"/>
    <property type="evidence" value="ECO:0007669"/>
    <property type="project" value="UniProtKB-KW"/>
</dbReference>
<dbReference type="GO" id="GO:0008168">
    <property type="term" value="F:methyltransferase activity"/>
    <property type="evidence" value="ECO:0007669"/>
    <property type="project" value="UniProtKB-KW"/>
</dbReference>
<keyword evidence="1" id="KW-0489">Methyltransferase</keyword>
<dbReference type="GO" id="GO:0020037">
    <property type="term" value="F:heme binding"/>
    <property type="evidence" value="ECO:0007669"/>
    <property type="project" value="InterPro"/>
</dbReference>
<keyword evidence="1" id="KW-0560">Oxidoreductase</keyword>
<dbReference type="GO" id="GO:0004497">
    <property type="term" value="F:monooxygenase activity"/>
    <property type="evidence" value="ECO:0007669"/>
    <property type="project" value="InterPro"/>
</dbReference>
<dbReference type="Gene3D" id="1.10.630.10">
    <property type="entry name" value="Cytochrome P450"/>
    <property type="match status" value="1"/>
</dbReference>
<proteinExistence type="predicted"/>
<reference evidence="1 2" key="1">
    <citation type="journal article" date="2013" name="BMC Genomics">
        <title>Reconstruction of the lipid metabolism for the microalga Monoraphidium neglectum from its genome sequence reveals characteristics suitable for biofuel production.</title>
        <authorList>
            <person name="Bogen C."/>
            <person name="Al-Dilaimi A."/>
            <person name="Albersmeier A."/>
            <person name="Wichmann J."/>
            <person name="Grundmann M."/>
            <person name="Rupp O."/>
            <person name="Lauersen K.J."/>
            <person name="Blifernez-Klassen O."/>
            <person name="Kalinowski J."/>
            <person name="Goesmann A."/>
            <person name="Mussgnug J.H."/>
            <person name="Kruse O."/>
        </authorList>
    </citation>
    <scope>NUCLEOTIDE SEQUENCE [LARGE SCALE GENOMIC DNA]</scope>
    <source>
        <strain evidence="1 2">SAG 48.87</strain>
    </source>
</reference>
<evidence type="ECO:0000313" key="1">
    <source>
        <dbReference type="EMBL" id="KIY94226.1"/>
    </source>
</evidence>
<sequence>MEEGYRTLGDAFTVPVAHKRVTFLIGPDVAPHFFKATDDELSQTEVYNFNVPTFGRGVVYDVRTEQFRFFTEALKKDRLKKYVPQFAAEAEV</sequence>
<keyword evidence="2" id="KW-1185">Reference proteome</keyword>